<dbReference type="Gene3D" id="3.40.50.410">
    <property type="entry name" value="von Willebrand factor, type A domain"/>
    <property type="match status" value="1"/>
</dbReference>
<keyword evidence="4" id="KW-1185">Reference proteome</keyword>
<feature type="domain" description="DUF2828" evidence="1">
    <location>
        <begin position="158"/>
        <end position="268"/>
    </location>
</feature>
<dbReference type="InterPro" id="IPR058580">
    <property type="entry name" value="DUF2828"/>
</dbReference>
<evidence type="ECO:0000259" key="2">
    <source>
        <dbReference type="Pfam" id="PF25043"/>
    </source>
</evidence>
<dbReference type="InterPro" id="IPR036465">
    <property type="entry name" value="vWFA_dom_sf"/>
</dbReference>
<evidence type="ECO:0000259" key="1">
    <source>
        <dbReference type="Pfam" id="PF11443"/>
    </source>
</evidence>
<reference evidence="4" key="1">
    <citation type="submission" date="2016-03" db="EMBL/GenBank/DDBJ databases">
        <title>Characterization of Acinetobacter baumannii phage vB_AbaM_ME3.</title>
        <authorList>
            <person name="Buttimer C.T.H."/>
            <person name="Elbreki M."/>
            <person name="Coffey A."/>
        </authorList>
    </citation>
    <scope>NUCLEOTIDE SEQUENCE [LARGE SCALE GENOMIC DNA]</scope>
</reference>
<feature type="domain" description="DUF7788" evidence="2">
    <location>
        <begin position="279"/>
        <end position="456"/>
    </location>
</feature>
<dbReference type="InterPro" id="IPR056690">
    <property type="entry name" value="DUF7788"/>
</dbReference>
<dbReference type="PANTHER" id="PTHR31373">
    <property type="entry name" value="OS06G0652100 PROTEIN"/>
    <property type="match status" value="1"/>
</dbReference>
<dbReference type="SMR" id="A0A172Q0K1"/>
<dbReference type="OrthoDB" id="1944at10239"/>
<feature type="domain" description="DUF2828" evidence="1">
    <location>
        <begin position="11"/>
        <end position="114"/>
    </location>
</feature>
<dbReference type="Pfam" id="PF25043">
    <property type="entry name" value="DUF7788"/>
    <property type="match status" value="1"/>
</dbReference>
<gene>
    <name evidence="3" type="ORF">ME3_213</name>
</gene>
<name>A0A172Q0K1_9CAUD</name>
<dbReference type="SUPFAM" id="SSF53300">
    <property type="entry name" value="vWA-like"/>
    <property type="match status" value="1"/>
</dbReference>
<dbReference type="InterPro" id="IPR011205">
    <property type="entry name" value="UCP015417_vWA"/>
</dbReference>
<accession>A0A172Q0K1</accession>
<evidence type="ECO:0000313" key="3">
    <source>
        <dbReference type="EMBL" id="AND75374.1"/>
    </source>
</evidence>
<proteinExistence type="predicted"/>
<evidence type="ECO:0008006" key="5">
    <source>
        <dbReference type="Google" id="ProtNLM"/>
    </source>
</evidence>
<evidence type="ECO:0000313" key="4">
    <source>
        <dbReference type="Proteomes" id="UP000225947"/>
    </source>
</evidence>
<dbReference type="Proteomes" id="UP000225947">
    <property type="component" value="Segment"/>
</dbReference>
<sequence>MFAATALKTQTTNGAVAYSSTASHNLDFFVKLGDPNYSQEAILDFRKAYLEDKDLAIRNLLNSRDIRQGKGIRNSFNLCMIHLAHIDIDVFLKTNLLSKIVELGYYPDLFNLVECDVDLRIKKKIIRLLAEHLKNPETQILVAKWLPLKGNVASMLRSYLKVTPKELRQLIVPLRAKVTERLLCEHRIAEIDYSTVPSKAFNRYKNTFLSKDSDRFNDFINKVSEGTATLNSSTLFLHEISEVYSILGSRYSPYFEPNPVVEAQWNSFPNLIKEGLSILPVVDLSGSMEAPAVGNATYKHIAITLGAYISERIEGPFKNLVTTFADHPSFVDLKDCKTLKERYDLIAQSQVGYSTNVEGVFKLLLDLVVSNNISSDQLPEYLVFFSDTQFNFNSRESSAYVDAQVKFKEAGLKCPKLIFWVLNTPSNNNFPVKYDESGACLLSSFSPSLLKAVCSNTLDEFSPEAIMKETLLVDRYALVKE</sequence>
<protein>
    <recommendedName>
        <fullName evidence="5">VWFA domain-containing protein</fullName>
    </recommendedName>
</protein>
<organism evidence="3 4">
    <name type="scientific">Acinetobacter phage vB_AbaM_ME3</name>
    <dbReference type="NCBI Taxonomy" id="1837876"/>
    <lineage>
        <taxon>Viruses</taxon>
        <taxon>Duplodnaviria</taxon>
        <taxon>Heunggongvirae</taxon>
        <taxon>Uroviricota</taxon>
        <taxon>Caudoviricetes</taxon>
        <taxon>Metrivirus</taxon>
        <taxon>Metrivirus ME3</taxon>
    </lineage>
</organism>
<dbReference type="EMBL" id="KU935715">
    <property type="protein sequence ID" value="AND75374.1"/>
    <property type="molecule type" value="Genomic_DNA"/>
</dbReference>
<dbReference type="PANTHER" id="PTHR31373:SF27">
    <property type="entry name" value="TROVE DOMAIN-CONTAINING PROTEIN"/>
    <property type="match status" value="1"/>
</dbReference>
<dbReference type="Pfam" id="PF11443">
    <property type="entry name" value="DUF2828"/>
    <property type="match status" value="2"/>
</dbReference>